<name>A0ABY9DN13_VITVI</name>
<proteinExistence type="predicted"/>
<keyword evidence="1" id="KW-0647">Proteasome</keyword>
<dbReference type="InterPro" id="IPR029055">
    <property type="entry name" value="Ntn_hydrolases_N"/>
</dbReference>
<protein>
    <submittedName>
        <fullName evidence="2">Uncharacterized protein</fullName>
    </submittedName>
</protein>
<reference evidence="2 3" key="1">
    <citation type="journal article" date="2023" name="Hortic Res">
        <title>The complete reference genome for grapevine (Vitis vinifera L.) genetics and breeding.</title>
        <authorList>
            <person name="Shi X."/>
            <person name="Cao S."/>
            <person name="Wang X."/>
            <person name="Huang S."/>
            <person name="Wang Y."/>
            <person name="Liu Z."/>
            <person name="Liu W."/>
            <person name="Leng X."/>
            <person name="Peng Y."/>
            <person name="Wang N."/>
            <person name="Wang Y."/>
            <person name="Ma Z."/>
            <person name="Xu X."/>
            <person name="Zhang F."/>
            <person name="Xue H."/>
            <person name="Zhong H."/>
            <person name="Wang Y."/>
            <person name="Zhang K."/>
            <person name="Velt A."/>
            <person name="Avia K."/>
            <person name="Holtgrawe D."/>
            <person name="Grimplet J."/>
            <person name="Matus J.T."/>
            <person name="Ware D."/>
            <person name="Wu X."/>
            <person name="Wang H."/>
            <person name="Liu C."/>
            <person name="Fang Y."/>
            <person name="Rustenholz C."/>
            <person name="Cheng Z."/>
            <person name="Xiao H."/>
            <person name="Zhou Y."/>
        </authorList>
    </citation>
    <scope>NUCLEOTIDE SEQUENCE [LARGE SCALE GENOMIC DNA]</scope>
    <source>
        <strain evidence="3">cv. Pinot noir / PN40024</strain>
        <tissue evidence="2">Leaf</tissue>
    </source>
</reference>
<accession>A0ABY9DN13</accession>
<dbReference type="PANTHER" id="PTHR11599">
    <property type="entry name" value="PROTEASOME SUBUNIT ALPHA/BETA"/>
    <property type="match status" value="1"/>
</dbReference>
<dbReference type="InterPro" id="IPR001353">
    <property type="entry name" value="Proteasome_sua/b"/>
</dbReference>
<evidence type="ECO:0000256" key="1">
    <source>
        <dbReference type="ARBA" id="ARBA00022942"/>
    </source>
</evidence>
<dbReference type="EMBL" id="CP126664">
    <property type="protein sequence ID" value="WKA09113.1"/>
    <property type="molecule type" value="Genomic_DNA"/>
</dbReference>
<dbReference type="Gene3D" id="3.60.20.10">
    <property type="entry name" value="Glutamine Phosphoribosylpyrophosphate, subunit 1, domain 1"/>
    <property type="match status" value="1"/>
</dbReference>
<sequence length="122" mass="14169">MRFECIYYSFTYESSLSIGRLVVQLADKVQVRTQRSWKRSYGVGMLVASMDEQWAHFYCNCPSGLRHSKTLQENILSWMHFLQYEKSCKEKNLRAPFAQSQCLEWGAFQYIGSGNGAQESCI</sequence>
<dbReference type="Pfam" id="PF00227">
    <property type="entry name" value="Proteasome"/>
    <property type="match status" value="1"/>
</dbReference>
<organism evidence="2 3">
    <name type="scientific">Vitis vinifera</name>
    <name type="common">Grape</name>
    <dbReference type="NCBI Taxonomy" id="29760"/>
    <lineage>
        <taxon>Eukaryota</taxon>
        <taxon>Viridiplantae</taxon>
        <taxon>Streptophyta</taxon>
        <taxon>Embryophyta</taxon>
        <taxon>Tracheophyta</taxon>
        <taxon>Spermatophyta</taxon>
        <taxon>Magnoliopsida</taxon>
        <taxon>eudicotyledons</taxon>
        <taxon>Gunneridae</taxon>
        <taxon>Pentapetalae</taxon>
        <taxon>rosids</taxon>
        <taxon>Vitales</taxon>
        <taxon>Vitaceae</taxon>
        <taxon>Viteae</taxon>
        <taxon>Vitis</taxon>
    </lineage>
</organism>
<evidence type="ECO:0000313" key="2">
    <source>
        <dbReference type="EMBL" id="WKA09113.1"/>
    </source>
</evidence>
<dbReference type="Proteomes" id="UP001227230">
    <property type="component" value="Chromosome 17"/>
</dbReference>
<evidence type="ECO:0000313" key="3">
    <source>
        <dbReference type="Proteomes" id="UP001227230"/>
    </source>
</evidence>
<keyword evidence="3" id="KW-1185">Reference proteome</keyword>
<dbReference type="SUPFAM" id="SSF56235">
    <property type="entry name" value="N-terminal nucleophile aminohydrolases (Ntn hydrolases)"/>
    <property type="match status" value="1"/>
</dbReference>
<gene>
    <name evidence="2" type="ORF">VitviT2T_026791</name>
</gene>
<dbReference type="InterPro" id="IPR050115">
    <property type="entry name" value="Proteasome_alpha"/>
</dbReference>